<evidence type="ECO:0000259" key="3">
    <source>
        <dbReference type="PROSITE" id="PS50110"/>
    </source>
</evidence>
<evidence type="ECO:0000256" key="2">
    <source>
        <dbReference type="PROSITE-ProRule" id="PRU00169"/>
    </source>
</evidence>
<feature type="domain" description="Response regulatory" evidence="3">
    <location>
        <begin position="3"/>
        <end position="117"/>
    </location>
</feature>
<dbReference type="PANTHER" id="PTHR44591">
    <property type="entry name" value="STRESS RESPONSE REGULATOR PROTEIN 1"/>
    <property type="match status" value="1"/>
</dbReference>
<protein>
    <submittedName>
        <fullName evidence="4">Response regulator receiver protein</fullName>
    </submittedName>
</protein>
<dbReference type="SMART" id="SM00448">
    <property type="entry name" value="REC"/>
    <property type="match status" value="1"/>
</dbReference>
<organism evidence="4 5">
    <name type="scientific">Sphaerobacter thermophilus (strain ATCC 49802 / DSM 20745 / KCCM 41009 / NCIMB 13125 / S 6022)</name>
    <dbReference type="NCBI Taxonomy" id="479434"/>
    <lineage>
        <taxon>Bacteria</taxon>
        <taxon>Pseudomonadati</taxon>
        <taxon>Thermomicrobiota</taxon>
        <taxon>Thermomicrobia</taxon>
        <taxon>Sphaerobacterales</taxon>
        <taxon>Sphaerobacterineae</taxon>
        <taxon>Sphaerobacteraceae</taxon>
        <taxon>Sphaerobacter</taxon>
    </lineage>
</organism>
<feature type="modified residue" description="4-aspartylphosphate" evidence="2">
    <location>
        <position position="52"/>
    </location>
</feature>
<dbReference type="EMBL" id="CP001824">
    <property type="protein sequence ID" value="ACZ40089.1"/>
    <property type="molecule type" value="Genomic_DNA"/>
</dbReference>
<dbReference type="PANTHER" id="PTHR44591:SF3">
    <property type="entry name" value="RESPONSE REGULATORY DOMAIN-CONTAINING PROTEIN"/>
    <property type="match status" value="1"/>
</dbReference>
<evidence type="ECO:0000256" key="1">
    <source>
        <dbReference type="ARBA" id="ARBA00022553"/>
    </source>
</evidence>
<dbReference type="Gene3D" id="3.40.50.2300">
    <property type="match status" value="1"/>
</dbReference>
<dbReference type="SUPFAM" id="SSF52172">
    <property type="entry name" value="CheY-like"/>
    <property type="match status" value="1"/>
</dbReference>
<proteinExistence type="predicted"/>
<keyword evidence="5" id="KW-1185">Reference proteome</keyword>
<dbReference type="Proteomes" id="UP000002027">
    <property type="component" value="Chromosome 2"/>
</dbReference>
<dbReference type="PROSITE" id="PS50110">
    <property type="entry name" value="RESPONSE_REGULATORY"/>
    <property type="match status" value="1"/>
</dbReference>
<dbReference type="GO" id="GO:0000160">
    <property type="term" value="P:phosphorelay signal transduction system"/>
    <property type="evidence" value="ECO:0007669"/>
    <property type="project" value="InterPro"/>
</dbReference>
<keyword evidence="1 2" id="KW-0597">Phosphoprotein</keyword>
<accession>D1C8E6</accession>
<reference evidence="5" key="1">
    <citation type="submission" date="2009-11" db="EMBL/GenBank/DDBJ databases">
        <title>The complete chromosome 2 of Sphaerobacter thermophilus DSM 20745.</title>
        <authorList>
            <person name="Lucas S."/>
            <person name="Copeland A."/>
            <person name="Lapidus A."/>
            <person name="Glavina del Rio T."/>
            <person name="Dalin E."/>
            <person name="Tice H."/>
            <person name="Bruce D."/>
            <person name="Goodwin L."/>
            <person name="Pitluck S."/>
            <person name="Kyrpides N."/>
            <person name="Mavromatis K."/>
            <person name="Ivanova N."/>
            <person name="Mikhailova N."/>
            <person name="LaButti K.M."/>
            <person name="Clum A."/>
            <person name="Sun H.I."/>
            <person name="Brettin T."/>
            <person name="Detter J.C."/>
            <person name="Han C."/>
            <person name="Larimer F."/>
            <person name="Land M."/>
            <person name="Hauser L."/>
            <person name="Markowitz V."/>
            <person name="Cheng J.F."/>
            <person name="Hugenholtz P."/>
            <person name="Woyke T."/>
            <person name="Wu D."/>
            <person name="Steenblock K."/>
            <person name="Schneider S."/>
            <person name="Pukall R."/>
            <person name="Goeker M."/>
            <person name="Klenk H.P."/>
            <person name="Eisen J.A."/>
        </authorList>
    </citation>
    <scope>NUCLEOTIDE SEQUENCE [LARGE SCALE GENOMIC DNA]</scope>
    <source>
        <strain evidence="5">ATCC 49802 / DSM 20745 / S 6022</strain>
    </source>
</reference>
<dbReference type="KEGG" id="sti:Sthe_2675"/>
<sequence>MSRILVVEDEPNLAQALGEYLSELGYVVEVVAHGEQAVKRATAAPPDLIVMDLMMPHLNGGEAARMLRQHAHTASIPIIAISALGNADELASVLPIDALLHKPFDLDELGEAVTTRVPPRFETPATAQPGEA</sequence>
<gene>
    <name evidence="4" type="ordered locus">Sthe_2675</name>
</gene>
<dbReference type="OrthoDB" id="9790669at2"/>
<dbReference type="HOGENOM" id="CLU_000445_69_8_0"/>
<dbReference type="InParanoid" id="D1C8E6"/>
<evidence type="ECO:0000313" key="5">
    <source>
        <dbReference type="Proteomes" id="UP000002027"/>
    </source>
</evidence>
<dbReference type="AlphaFoldDB" id="D1C8E6"/>
<name>D1C8E6_SPHTD</name>
<dbReference type="InterPro" id="IPR001789">
    <property type="entry name" value="Sig_transdc_resp-reg_receiver"/>
</dbReference>
<dbReference type="Pfam" id="PF00072">
    <property type="entry name" value="Response_reg"/>
    <property type="match status" value="1"/>
</dbReference>
<dbReference type="InterPro" id="IPR050595">
    <property type="entry name" value="Bact_response_regulator"/>
</dbReference>
<dbReference type="RefSeq" id="WP_012873127.1">
    <property type="nucleotide sequence ID" value="NC_013524.1"/>
</dbReference>
<evidence type="ECO:0000313" key="4">
    <source>
        <dbReference type="EMBL" id="ACZ40089.1"/>
    </source>
</evidence>
<dbReference type="eggNOG" id="COG0745">
    <property type="taxonomic scope" value="Bacteria"/>
</dbReference>
<dbReference type="InterPro" id="IPR011006">
    <property type="entry name" value="CheY-like_superfamily"/>
</dbReference>
<reference evidence="4 5" key="2">
    <citation type="journal article" date="2010" name="Stand. Genomic Sci.">
        <title>Complete genome sequence of Desulfohalobium retbaense type strain (HR(100)).</title>
        <authorList>
            <person name="Spring S."/>
            <person name="Nolan M."/>
            <person name="Lapidus A."/>
            <person name="Glavina Del Rio T."/>
            <person name="Copeland A."/>
            <person name="Tice H."/>
            <person name="Cheng J.F."/>
            <person name="Lucas S."/>
            <person name="Land M."/>
            <person name="Chen F."/>
            <person name="Bruce D."/>
            <person name="Goodwin L."/>
            <person name="Pitluck S."/>
            <person name="Ivanova N."/>
            <person name="Mavromatis K."/>
            <person name="Mikhailova N."/>
            <person name="Pati A."/>
            <person name="Chen A."/>
            <person name="Palaniappan K."/>
            <person name="Hauser L."/>
            <person name="Chang Y.J."/>
            <person name="Jeffries C.D."/>
            <person name="Munk C."/>
            <person name="Kiss H."/>
            <person name="Chain P."/>
            <person name="Han C."/>
            <person name="Brettin T."/>
            <person name="Detter J.C."/>
            <person name="Schuler E."/>
            <person name="Goker M."/>
            <person name="Rohde M."/>
            <person name="Bristow J."/>
            <person name="Eisen J.A."/>
            <person name="Markowitz V."/>
            <person name="Hugenholtz P."/>
            <person name="Kyrpides N.C."/>
            <person name="Klenk H.P."/>
        </authorList>
    </citation>
    <scope>NUCLEOTIDE SEQUENCE [LARGE SCALE GENOMIC DNA]</scope>
    <source>
        <strain evidence="5">ATCC 49802 / DSM 20745 / S 6022</strain>
    </source>
</reference>
<dbReference type="STRING" id="479434.Sthe_2675"/>